<feature type="binding site" evidence="6">
    <location>
        <begin position="152"/>
        <end position="154"/>
    </location>
    <ligand>
        <name>NAD(+)</name>
        <dbReference type="ChEBI" id="CHEBI:57540"/>
        <note>ligand shared between two adjacent protomers</note>
    </ligand>
</feature>
<accession>A0A7C0ZFW2</accession>
<dbReference type="PRINTS" id="PR00420">
    <property type="entry name" value="RNGMNOXGNASE"/>
</dbReference>
<gene>
    <name evidence="6" type="primary">thi4</name>
    <name evidence="7" type="ORF">ENF18_07935</name>
</gene>
<comment type="caution">
    <text evidence="6">Lacks conserved residue(s) required for the propagation of feature annotation.</text>
</comment>
<comment type="function">
    <text evidence="6">Involved in the biosynthesis of the thiazole moiety of thiamine. Catalyzes the conversion of NAD and glycine to adenosine diphosphate 5-(2-hydroxyethyl)-4-methylthiazole-2-carboxylate (ADT), an adenylated thiazole intermediate, using free sulfide as a source of sulfur.</text>
</comment>
<comment type="similarity">
    <text evidence="6">Belongs to the THI4 family.</text>
</comment>
<sequence>MIDEVKISNAIIEKGLKRMREITRVDVVIAGGGPSGLTAAYYLAKDNINVVLFERALKLGGGMPGGGNGYPFIVVQKTALDILKEFDVNFTPYDDEYFIADSLETTAKLTAKAIDSGAKILNLISCEDVVLIDDRVQGVVVISTPIEMAGLHVDPLTVRSKAVIDATGHPSEVTRTLVKKGGVRLNTETGGVVGERPMWADFAETTIIENTKEVYPGLFVCGMAANAVFGGPRMGPIFGGMLLSGKEVARIVKENL</sequence>
<dbReference type="EC" id="2.4.2.59" evidence="6"/>
<feature type="binding site" description="in other chain" evidence="6">
    <location>
        <position position="35"/>
    </location>
    <ligand>
        <name>NAD(+)</name>
        <dbReference type="ChEBI" id="CHEBI:57540"/>
        <note>ligand shared between two adjacent protomers</note>
    </ligand>
</feature>
<dbReference type="GO" id="GO:0052837">
    <property type="term" value="P:thiazole biosynthetic process"/>
    <property type="evidence" value="ECO:0007669"/>
    <property type="project" value="UniProtKB-UniRule"/>
</dbReference>
<dbReference type="Proteomes" id="UP000885847">
    <property type="component" value="Unassembled WGS sequence"/>
</dbReference>
<comment type="pathway">
    <text evidence="6">Cofactor biosynthesis; thiamine diphosphate biosynthesis.</text>
</comment>
<dbReference type="EMBL" id="DQWE01000373">
    <property type="protein sequence ID" value="HDI83702.1"/>
    <property type="molecule type" value="Genomic_DNA"/>
</dbReference>
<keyword evidence="2 6" id="KW-0479">Metal-binding</keyword>
<dbReference type="AlphaFoldDB" id="A0A7C0ZFW2"/>
<dbReference type="GO" id="GO:0009229">
    <property type="term" value="P:thiamine diphosphate biosynthetic process"/>
    <property type="evidence" value="ECO:0007669"/>
    <property type="project" value="UniProtKB-UniRule"/>
</dbReference>
<feature type="binding site" evidence="6">
    <location>
        <position position="233"/>
    </location>
    <ligand>
        <name>glycine</name>
        <dbReference type="ChEBI" id="CHEBI:57305"/>
    </ligand>
</feature>
<dbReference type="PANTHER" id="PTHR43422:SF3">
    <property type="entry name" value="THIAMINE THIAZOLE SYNTHASE"/>
    <property type="match status" value="1"/>
</dbReference>
<proteinExistence type="inferred from homology"/>
<dbReference type="Pfam" id="PF01946">
    <property type="entry name" value="Thi4"/>
    <property type="match status" value="1"/>
</dbReference>
<comment type="caution">
    <text evidence="7">The sequence shown here is derived from an EMBL/GenBank/DDBJ whole genome shotgun (WGS) entry which is preliminary data.</text>
</comment>
<feature type="binding site" description="in other chain" evidence="6">
    <location>
        <position position="223"/>
    </location>
    <ligand>
        <name>NAD(+)</name>
        <dbReference type="ChEBI" id="CHEBI:57540"/>
        <note>ligand shared between two adjacent protomers</note>
    </ligand>
</feature>
<evidence type="ECO:0000256" key="4">
    <source>
        <dbReference type="ARBA" id="ARBA00023004"/>
    </source>
</evidence>
<reference evidence="7" key="1">
    <citation type="journal article" date="2020" name="mSystems">
        <title>Genome- and Community-Level Interaction Insights into Carbon Utilization and Element Cycling Functions of Hydrothermarchaeota in Hydrothermal Sediment.</title>
        <authorList>
            <person name="Zhou Z."/>
            <person name="Liu Y."/>
            <person name="Xu W."/>
            <person name="Pan J."/>
            <person name="Luo Z.H."/>
            <person name="Li M."/>
        </authorList>
    </citation>
    <scope>NUCLEOTIDE SEQUENCE [LARGE SCALE GENOMIC DNA]</scope>
    <source>
        <strain evidence="7">HyVt-102</strain>
    </source>
</reference>
<comment type="cofactor">
    <cofactor evidence="6">
        <name>Fe(2+)</name>
        <dbReference type="ChEBI" id="CHEBI:29033"/>
    </cofactor>
</comment>
<feature type="binding site" evidence="6">
    <location>
        <position position="154"/>
    </location>
    <ligand>
        <name>Fe cation</name>
        <dbReference type="ChEBI" id="CHEBI:24875"/>
        <note>ligand shared between two adjacent protomers</note>
    </ligand>
</feature>
<feature type="binding site" description="in other chain" evidence="6">
    <location>
        <position position="169"/>
    </location>
    <ligand>
        <name>Fe cation</name>
        <dbReference type="ChEBI" id="CHEBI:24875"/>
        <note>ligand shared between two adjacent protomers</note>
    </ligand>
</feature>
<organism evidence="7">
    <name type="scientific">candidate division WOR-3 bacterium</name>
    <dbReference type="NCBI Taxonomy" id="2052148"/>
    <lineage>
        <taxon>Bacteria</taxon>
        <taxon>Bacteria division WOR-3</taxon>
    </lineage>
</organism>
<dbReference type="InterPro" id="IPR002922">
    <property type="entry name" value="Thi4_fam"/>
</dbReference>
<name>A0A7C0ZFW2_UNCW3</name>
<dbReference type="Gene3D" id="3.50.50.60">
    <property type="entry name" value="FAD/NAD(P)-binding domain"/>
    <property type="match status" value="1"/>
</dbReference>
<evidence type="ECO:0000256" key="5">
    <source>
        <dbReference type="ARBA" id="ARBA00023027"/>
    </source>
</evidence>
<evidence type="ECO:0000256" key="1">
    <source>
        <dbReference type="ARBA" id="ARBA00022679"/>
    </source>
</evidence>
<dbReference type="PANTHER" id="PTHR43422">
    <property type="entry name" value="THIAMINE THIAZOLE SYNTHASE"/>
    <property type="match status" value="1"/>
</dbReference>
<dbReference type="InterPro" id="IPR022828">
    <property type="entry name" value="Thi4_prok"/>
</dbReference>
<dbReference type="HAMAP" id="MF_00304">
    <property type="entry name" value="Thi4"/>
    <property type="match status" value="1"/>
</dbReference>
<keyword evidence="4 6" id="KW-0408">Iron</keyword>
<feature type="binding site" description="in other chain" evidence="6">
    <location>
        <position position="62"/>
    </location>
    <ligand>
        <name>NAD(+)</name>
        <dbReference type="ChEBI" id="CHEBI:57540"/>
        <note>ligand shared between two adjacent protomers</note>
    </ligand>
</feature>
<protein>
    <recommendedName>
        <fullName evidence="6">Thiamine thiazole synthase</fullName>
        <ecNumber evidence="6">2.4.2.59</ecNumber>
    </recommendedName>
</protein>
<dbReference type="InterPro" id="IPR036188">
    <property type="entry name" value="FAD/NAD-bd_sf"/>
</dbReference>
<keyword evidence="1 6" id="KW-0808">Transferase</keyword>
<dbReference type="GO" id="GO:0005506">
    <property type="term" value="F:iron ion binding"/>
    <property type="evidence" value="ECO:0007669"/>
    <property type="project" value="UniProtKB-UniRule"/>
</dbReference>
<evidence type="ECO:0000256" key="2">
    <source>
        <dbReference type="ARBA" id="ARBA00022723"/>
    </source>
</evidence>
<evidence type="ECO:0000256" key="6">
    <source>
        <dbReference type="HAMAP-Rule" id="MF_00304"/>
    </source>
</evidence>
<keyword evidence="3 6" id="KW-0784">Thiamine biosynthesis</keyword>
<comment type="catalytic activity">
    <reaction evidence="6">
        <text>hydrogen sulfide + glycine + NAD(+) = ADP-5-ethyl-4-methylthiazole-2-carboxylate + nicotinamide + 3 H2O + H(+)</text>
        <dbReference type="Rhea" id="RHEA:55704"/>
        <dbReference type="ChEBI" id="CHEBI:15377"/>
        <dbReference type="ChEBI" id="CHEBI:15378"/>
        <dbReference type="ChEBI" id="CHEBI:17154"/>
        <dbReference type="ChEBI" id="CHEBI:29919"/>
        <dbReference type="ChEBI" id="CHEBI:57305"/>
        <dbReference type="ChEBI" id="CHEBI:57540"/>
        <dbReference type="ChEBI" id="CHEBI:139151"/>
        <dbReference type="EC" id="2.4.2.59"/>
    </reaction>
</comment>
<evidence type="ECO:0000313" key="7">
    <source>
        <dbReference type="EMBL" id="HDI83702.1"/>
    </source>
</evidence>
<dbReference type="GO" id="GO:0016763">
    <property type="term" value="F:pentosyltransferase activity"/>
    <property type="evidence" value="ECO:0007669"/>
    <property type="project" value="UniProtKB-UniRule"/>
</dbReference>
<evidence type="ECO:0000256" key="3">
    <source>
        <dbReference type="ARBA" id="ARBA00022977"/>
    </source>
</evidence>
<dbReference type="UniPathway" id="UPA00060"/>
<dbReference type="GO" id="GO:0009228">
    <property type="term" value="P:thiamine biosynthetic process"/>
    <property type="evidence" value="ECO:0007669"/>
    <property type="project" value="UniProtKB-KW"/>
</dbReference>
<dbReference type="SUPFAM" id="SSF51905">
    <property type="entry name" value="FAD/NAD(P)-binding domain"/>
    <property type="match status" value="1"/>
</dbReference>
<dbReference type="NCBIfam" id="TIGR00292">
    <property type="entry name" value="sulfide-dependent adenosine diphosphate thiazole synthase"/>
    <property type="match status" value="1"/>
</dbReference>
<keyword evidence="5 6" id="KW-0520">NAD</keyword>
<feature type="binding site" description="in other chain" evidence="6">
    <location>
        <begin position="54"/>
        <end position="55"/>
    </location>
    <ligand>
        <name>NAD(+)</name>
        <dbReference type="ChEBI" id="CHEBI:57540"/>
        <note>ligand shared between two adjacent protomers</note>
    </ligand>
</feature>
<comment type="subunit">
    <text evidence="6">Homooctamer; tetramer of dimers.</text>
</comment>